<keyword evidence="5 6" id="KW-0472">Membrane</keyword>
<evidence type="ECO:0000313" key="8">
    <source>
        <dbReference type="Proteomes" id="UP000314981"/>
    </source>
</evidence>
<dbReference type="Pfam" id="PF04103">
    <property type="entry name" value="CD20"/>
    <property type="match status" value="1"/>
</dbReference>
<protein>
    <submittedName>
        <fullName evidence="7">Uncharacterized protein</fullName>
    </submittedName>
</protein>
<dbReference type="InterPro" id="IPR030417">
    <property type="entry name" value="MS4A"/>
</dbReference>
<feature type="transmembrane region" description="Helical" evidence="6">
    <location>
        <begin position="54"/>
        <end position="73"/>
    </location>
</feature>
<dbReference type="AlphaFoldDB" id="A0A4W2E5U6"/>
<keyword evidence="3 6" id="KW-0812">Transmembrane</keyword>
<dbReference type="STRING" id="30522.A0A4W2E5U6"/>
<evidence type="ECO:0000256" key="5">
    <source>
        <dbReference type="ARBA" id="ARBA00023136"/>
    </source>
</evidence>
<evidence type="ECO:0000256" key="3">
    <source>
        <dbReference type="ARBA" id="ARBA00022692"/>
    </source>
</evidence>
<proteinExistence type="inferred from homology"/>
<organism evidence="7 8">
    <name type="scientific">Bos indicus x Bos taurus</name>
    <name type="common">Hybrid cattle</name>
    <dbReference type="NCBI Taxonomy" id="30522"/>
    <lineage>
        <taxon>Eukaryota</taxon>
        <taxon>Metazoa</taxon>
        <taxon>Chordata</taxon>
        <taxon>Craniata</taxon>
        <taxon>Vertebrata</taxon>
        <taxon>Euteleostomi</taxon>
        <taxon>Mammalia</taxon>
        <taxon>Eutheria</taxon>
        <taxon>Laurasiatheria</taxon>
        <taxon>Artiodactyla</taxon>
        <taxon>Ruminantia</taxon>
        <taxon>Pecora</taxon>
        <taxon>Bovidae</taxon>
        <taxon>Bovinae</taxon>
        <taxon>Bos</taxon>
    </lineage>
</organism>
<evidence type="ECO:0000256" key="1">
    <source>
        <dbReference type="ARBA" id="ARBA00004141"/>
    </source>
</evidence>
<dbReference type="RefSeq" id="XP_027417997.1">
    <property type="nucleotide sequence ID" value="XM_027562196.1"/>
</dbReference>
<keyword evidence="4 6" id="KW-1133">Transmembrane helix</keyword>
<dbReference type="PANTHER" id="PTHR23320:SF121">
    <property type="entry name" value="MEMBRANE-SPANNING 4-DOMAINS, SUBFAMILY A, MEMBER 19"/>
    <property type="match status" value="1"/>
</dbReference>
<evidence type="ECO:0000256" key="6">
    <source>
        <dbReference type="SAM" id="Phobius"/>
    </source>
</evidence>
<comment type="subcellular location">
    <subcellularLocation>
        <location evidence="1">Membrane</location>
        <topology evidence="1">Multi-pass membrane protein</topology>
    </subcellularLocation>
</comment>
<dbReference type="GO" id="GO:0007166">
    <property type="term" value="P:cell surface receptor signaling pathway"/>
    <property type="evidence" value="ECO:0007669"/>
    <property type="project" value="TreeGrafter"/>
</dbReference>
<gene>
    <name evidence="7" type="primary">LOC113905212</name>
</gene>
<evidence type="ECO:0000256" key="4">
    <source>
        <dbReference type="ARBA" id="ARBA00022989"/>
    </source>
</evidence>
<comment type="similarity">
    <text evidence="2">Belongs to the MS4A family.</text>
</comment>
<dbReference type="PANTHER" id="PTHR23320">
    <property type="entry name" value="MEMBRANE-SPANNING 4-DOMAINS SUBFAMILY A MS4A -RELATED"/>
    <property type="match status" value="1"/>
</dbReference>
<feature type="transmembrane region" description="Helical" evidence="6">
    <location>
        <begin position="12"/>
        <end position="34"/>
    </location>
</feature>
<dbReference type="GeneID" id="113905212"/>
<dbReference type="Ensembl" id="ENSBIXT00000022901.1">
    <property type="protein sequence ID" value="ENSBIXP00000034703.1"/>
    <property type="gene ID" value="ENSBIXG00000017753.1"/>
</dbReference>
<evidence type="ECO:0000313" key="7">
    <source>
        <dbReference type="Ensembl" id="ENSBIXP00000034703.1"/>
    </source>
</evidence>
<name>A0A4W2E5U6_BOBOX</name>
<dbReference type="InterPro" id="IPR007237">
    <property type="entry name" value="CD20-like"/>
</dbReference>
<reference evidence="7" key="3">
    <citation type="submission" date="2025-09" db="UniProtKB">
        <authorList>
            <consortium name="Ensembl"/>
        </authorList>
    </citation>
    <scope>IDENTIFICATION</scope>
</reference>
<sequence length="193" mass="22067">MPPDHLVLKKETRMLGAVQVMIGLINGALGRIWLLFYTRQFEELSVEYKPIALLSGYPFWTFLFFIISGVLTIQTEKKRSPNSVLTLFRRAGLWEGENQQTVECEEQGRVIKKIPNGKVRFVTVYASTTTDASGTDVSLFVQRRDDSGRGFESLRVQVRTAVFSQEQAKKNRDELDLLDMTESSLWVPRMPCL</sequence>
<reference evidence="7 8" key="1">
    <citation type="submission" date="2018-11" db="EMBL/GenBank/DDBJ databases">
        <title>Haplotype-resolved cattle genomes.</title>
        <authorList>
            <person name="Low W.Y."/>
            <person name="Tearle R."/>
            <person name="Bickhart D.M."/>
            <person name="Rosen B.D."/>
            <person name="Koren S."/>
            <person name="Rhie A."/>
            <person name="Hiendleder S."/>
            <person name="Phillippy A.M."/>
            <person name="Smith T.P.L."/>
            <person name="Williams J.L."/>
        </authorList>
    </citation>
    <scope>NUCLEOTIDE SEQUENCE [LARGE SCALE GENOMIC DNA]</scope>
</reference>
<accession>A0A4W2E5U6</accession>
<dbReference type="Proteomes" id="UP000314981">
    <property type="component" value="Chromosome 15"/>
</dbReference>
<evidence type="ECO:0000256" key="2">
    <source>
        <dbReference type="ARBA" id="ARBA00009565"/>
    </source>
</evidence>
<dbReference type="GO" id="GO:0005886">
    <property type="term" value="C:plasma membrane"/>
    <property type="evidence" value="ECO:0007669"/>
    <property type="project" value="TreeGrafter"/>
</dbReference>
<reference evidence="7" key="2">
    <citation type="submission" date="2025-08" db="UniProtKB">
        <authorList>
            <consortium name="Ensembl"/>
        </authorList>
    </citation>
    <scope>IDENTIFICATION</scope>
</reference>
<keyword evidence="8" id="KW-1185">Reference proteome</keyword>